<proteinExistence type="predicted"/>
<keyword evidence="2" id="KW-1185">Reference proteome</keyword>
<evidence type="ECO:0000313" key="1">
    <source>
        <dbReference type="EMBL" id="CAL0306771.1"/>
    </source>
</evidence>
<protein>
    <submittedName>
        <fullName evidence="1">Uncharacterized protein</fullName>
    </submittedName>
</protein>
<dbReference type="SUPFAM" id="SSF111331">
    <property type="entry name" value="NAD kinase/diacylglycerol kinase-like"/>
    <property type="match status" value="1"/>
</dbReference>
<comment type="caution">
    <text evidence="1">The sequence shown here is derived from an EMBL/GenBank/DDBJ whole genome shotgun (WGS) entry which is preliminary data.</text>
</comment>
<dbReference type="Gene3D" id="3.40.50.10330">
    <property type="entry name" value="Probable inorganic polyphosphate/atp-NAD kinase, domain 1"/>
    <property type="match status" value="1"/>
</dbReference>
<reference evidence="1 2" key="1">
    <citation type="submission" date="2024-03" db="EMBL/GenBank/DDBJ databases">
        <authorList>
            <person name="Martinez-Hernandez J."/>
        </authorList>
    </citation>
    <scope>NUCLEOTIDE SEQUENCE [LARGE SCALE GENOMIC DNA]</scope>
</reference>
<gene>
    <name evidence="1" type="ORF">LLUT_LOCUS7831</name>
</gene>
<evidence type="ECO:0000313" key="2">
    <source>
        <dbReference type="Proteomes" id="UP001497480"/>
    </source>
</evidence>
<name>A0AAV1WBQ4_LUPLU</name>
<dbReference type="Proteomes" id="UP001497480">
    <property type="component" value="Unassembled WGS sequence"/>
</dbReference>
<dbReference type="InterPro" id="IPR016064">
    <property type="entry name" value="NAD/diacylglycerol_kinase_sf"/>
</dbReference>
<dbReference type="AlphaFoldDB" id="A0AAV1WBQ4"/>
<sequence length="111" mass="12624">MDSVMYAVTGRNKVHRDATHFCQAILQKKSFEWKALMHKDLVITVDGDGTLLQASHFLDDKVSVLGVNSDPTQINEVEHFSSELDATRSTHQLCDETVESFKEFARTRKKI</sequence>
<accession>A0AAV1WBQ4</accession>
<dbReference type="InterPro" id="IPR017438">
    <property type="entry name" value="ATP-NAD_kinase_N"/>
</dbReference>
<dbReference type="EMBL" id="CAXHTB010000005">
    <property type="protein sequence ID" value="CAL0306771.1"/>
    <property type="molecule type" value="Genomic_DNA"/>
</dbReference>
<organism evidence="1 2">
    <name type="scientific">Lupinus luteus</name>
    <name type="common">European yellow lupine</name>
    <dbReference type="NCBI Taxonomy" id="3873"/>
    <lineage>
        <taxon>Eukaryota</taxon>
        <taxon>Viridiplantae</taxon>
        <taxon>Streptophyta</taxon>
        <taxon>Embryophyta</taxon>
        <taxon>Tracheophyta</taxon>
        <taxon>Spermatophyta</taxon>
        <taxon>Magnoliopsida</taxon>
        <taxon>eudicotyledons</taxon>
        <taxon>Gunneridae</taxon>
        <taxon>Pentapetalae</taxon>
        <taxon>rosids</taxon>
        <taxon>fabids</taxon>
        <taxon>Fabales</taxon>
        <taxon>Fabaceae</taxon>
        <taxon>Papilionoideae</taxon>
        <taxon>50 kb inversion clade</taxon>
        <taxon>genistoids sensu lato</taxon>
        <taxon>core genistoids</taxon>
        <taxon>Genisteae</taxon>
        <taxon>Lupinus</taxon>
    </lineage>
</organism>